<sequence>MSNHPTNLQHGGGAGGGGCGGGGGGESGGGRSGGSGASGDRHCNRHGVWGREDGTGCFLPPILCNYAIEWILGKARQGSDGVELTPGRRLTDLGYAEYIALLPSSFGGIAGSPHSLRQYREDISGHPRNTTEMVWTRRPSPVSRDKLNCYRSGAVAPLEASKRSTKKLDRHGSAKHGGSAWTFGIRRPARLLIDLLLDASKRATVTDQEQKNSGDIGLPEPPQSSSMDGLRYPRDIFTASAHCLI</sequence>
<name>A0A183STJ2_SCHSO</name>
<keyword evidence="3" id="KW-1185">Reference proteome</keyword>
<dbReference type="EMBL" id="UYSU01034190">
    <property type="protein sequence ID" value="VDL93925.1"/>
    <property type="molecule type" value="Genomic_DNA"/>
</dbReference>
<dbReference type="AlphaFoldDB" id="A0A183STJ2"/>
<reference evidence="2 3" key="2">
    <citation type="submission" date="2018-11" db="EMBL/GenBank/DDBJ databases">
        <authorList>
            <consortium name="Pathogen Informatics"/>
        </authorList>
    </citation>
    <scope>NUCLEOTIDE SEQUENCE [LARGE SCALE GENOMIC DNA]</scope>
    <source>
        <strain evidence="2 3">NST_G2</strain>
    </source>
</reference>
<accession>A0A183STJ2</accession>
<gene>
    <name evidence="2" type="ORF">SSLN_LOCUS7540</name>
</gene>
<evidence type="ECO:0000256" key="1">
    <source>
        <dbReference type="SAM" id="MobiDB-lite"/>
    </source>
</evidence>
<proteinExistence type="predicted"/>
<reference evidence="4" key="1">
    <citation type="submission" date="2016-06" db="UniProtKB">
        <authorList>
            <consortium name="WormBaseParasite"/>
        </authorList>
    </citation>
    <scope>IDENTIFICATION</scope>
</reference>
<feature type="region of interest" description="Disordered" evidence="1">
    <location>
        <begin position="205"/>
        <end position="231"/>
    </location>
</feature>
<protein>
    <submittedName>
        <fullName evidence="2 4">Uncharacterized protein</fullName>
    </submittedName>
</protein>
<evidence type="ECO:0000313" key="2">
    <source>
        <dbReference type="EMBL" id="VDL93925.1"/>
    </source>
</evidence>
<feature type="region of interest" description="Disordered" evidence="1">
    <location>
        <begin position="1"/>
        <end position="40"/>
    </location>
</feature>
<evidence type="ECO:0000313" key="3">
    <source>
        <dbReference type="Proteomes" id="UP000275846"/>
    </source>
</evidence>
<organism evidence="4">
    <name type="scientific">Schistocephalus solidus</name>
    <name type="common">Tapeworm</name>
    <dbReference type="NCBI Taxonomy" id="70667"/>
    <lineage>
        <taxon>Eukaryota</taxon>
        <taxon>Metazoa</taxon>
        <taxon>Spiralia</taxon>
        <taxon>Lophotrochozoa</taxon>
        <taxon>Platyhelminthes</taxon>
        <taxon>Cestoda</taxon>
        <taxon>Eucestoda</taxon>
        <taxon>Diphyllobothriidea</taxon>
        <taxon>Diphyllobothriidae</taxon>
        <taxon>Schistocephalus</taxon>
    </lineage>
</organism>
<feature type="compositionally biased region" description="Gly residues" evidence="1">
    <location>
        <begin position="10"/>
        <end position="37"/>
    </location>
</feature>
<dbReference type="WBParaSite" id="SSLN_0000782201-mRNA-1">
    <property type="protein sequence ID" value="SSLN_0000782201-mRNA-1"/>
    <property type="gene ID" value="SSLN_0000782201"/>
</dbReference>
<evidence type="ECO:0000313" key="4">
    <source>
        <dbReference type="WBParaSite" id="SSLN_0000782201-mRNA-1"/>
    </source>
</evidence>
<dbReference type="Proteomes" id="UP000275846">
    <property type="component" value="Unassembled WGS sequence"/>
</dbReference>